<reference evidence="3" key="1">
    <citation type="submission" date="2013-11" db="EMBL/GenBank/DDBJ databases">
        <title>Draft genome sequence from a member of Zhouia, isolated tidal flat.</title>
        <authorList>
            <person name="Jin H."/>
            <person name="Jeon C.O."/>
        </authorList>
    </citation>
    <scope>NUCLEOTIDE SEQUENCE [LARGE SCALE GENOMIC DNA]</scope>
    <source>
        <strain evidence="3">AD3</strain>
    </source>
</reference>
<sequence>MQKENRKKDMNWPNEADRELYTSEWFGAIIRYFWNFGRKKFNDLYTPKEIKKNALIGWLFKVIFVLILIYLSYRFSLAD</sequence>
<dbReference type="RefSeq" id="WP_038260641.1">
    <property type="nucleotide sequence ID" value="NZ_AYXY01000001.1"/>
</dbReference>
<name>W2UT54_9FLAO</name>
<accession>W2UT54</accession>
<dbReference type="EMBL" id="AYXY01000001">
    <property type="protein sequence ID" value="ETN96681.1"/>
    <property type="molecule type" value="Genomic_DNA"/>
</dbReference>
<feature type="transmembrane region" description="Helical" evidence="1">
    <location>
        <begin position="55"/>
        <end position="73"/>
    </location>
</feature>
<keyword evidence="3" id="KW-1185">Reference proteome</keyword>
<keyword evidence="1" id="KW-0472">Membrane</keyword>
<comment type="caution">
    <text evidence="2">The sequence shown here is derived from an EMBL/GenBank/DDBJ whole genome shotgun (WGS) entry which is preliminary data.</text>
</comment>
<reference evidence="2 3" key="2">
    <citation type="journal article" date="2016" name="Genome Announc.">
        <title>Draft Genome Sequence of Zhouia amylolytica AD3, Isolated from Tidal Flat Sediment.</title>
        <authorList>
            <person name="Jia B."/>
            <person name="Jin H.M."/>
            <person name="Lee H.J."/>
            <person name="Jeon C.O."/>
        </authorList>
    </citation>
    <scope>NUCLEOTIDE SEQUENCE [LARGE SCALE GENOMIC DNA]</scope>
    <source>
        <strain evidence="2 3">AD3</strain>
    </source>
</reference>
<dbReference type="Proteomes" id="UP000018850">
    <property type="component" value="Unassembled WGS sequence"/>
</dbReference>
<dbReference type="AlphaFoldDB" id="W2UT54"/>
<evidence type="ECO:0000313" key="3">
    <source>
        <dbReference type="Proteomes" id="UP000018850"/>
    </source>
</evidence>
<keyword evidence="1" id="KW-0812">Transmembrane</keyword>
<protein>
    <submittedName>
        <fullName evidence="2">Uncharacterized protein</fullName>
    </submittedName>
</protein>
<evidence type="ECO:0000313" key="2">
    <source>
        <dbReference type="EMBL" id="ETN96681.1"/>
    </source>
</evidence>
<gene>
    <name evidence="2" type="ORF">P278_01070</name>
</gene>
<keyword evidence="1" id="KW-1133">Transmembrane helix</keyword>
<organism evidence="2 3">
    <name type="scientific">Zhouia amylolytica AD3</name>
    <dbReference type="NCBI Taxonomy" id="1286632"/>
    <lineage>
        <taxon>Bacteria</taxon>
        <taxon>Pseudomonadati</taxon>
        <taxon>Bacteroidota</taxon>
        <taxon>Flavobacteriia</taxon>
        <taxon>Flavobacteriales</taxon>
        <taxon>Flavobacteriaceae</taxon>
        <taxon>Zhouia</taxon>
    </lineage>
</organism>
<proteinExistence type="predicted"/>
<evidence type="ECO:0000256" key="1">
    <source>
        <dbReference type="SAM" id="Phobius"/>
    </source>
</evidence>